<dbReference type="AlphaFoldDB" id="A0A2K3KJ42"/>
<reference evidence="1 2" key="2">
    <citation type="journal article" date="2017" name="Front. Plant Sci.">
        <title>Gene Classification and Mining of Molecular Markers Useful in Red Clover (Trifolium pratense) Breeding.</title>
        <authorList>
            <person name="Istvanek J."/>
            <person name="Dluhosova J."/>
            <person name="Dluhos P."/>
            <person name="Patkova L."/>
            <person name="Nedelnik J."/>
            <person name="Repkova J."/>
        </authorList>
    </citation>
    <scope>NUCLEOTIDE SEQUENCE [LARGE SCALE GENOMIC DNA]</scope>
    <source>
        <strain evidence="2">cv. Tatra</strain>
        <tissue evidence="1">Young leaves</tissue>
    </source>
</reference>
<dbReference type="Proteomes" id="UP000236291">
    <property type="component" value="Unassembled WGS sequence"/>
</dbReference>
<name>A0A2K3KJ42_TRIPR</name>
<evidence type="ECO:0000313" key="2">
    <source>
        <dbReference type="Proteomes" id="UP000236291"/>
    </source>
</evidence>
<feature type="non-terminal residue" evidence="1">
    <location>
        <position position="53"/>
    </location>
</feature>
<protein>
    <submittedName>
        <fullName evidence="1">Uncharacterized protein</fullName>
    </submittedName>
</protein>
<dbReference type="EMBL" id="ASHM01191771">
    <property type="protein sequence ID" value="PNX66307.1"/>
    <property type="molecule type" value="Genomic_DNA"/>
</dbReference>
<proteinExistence type="predicted"/>
<sequence>MFWGDSACSRPGVGAGALACRTEINSAFSLPGTVRFDSMCCFADFWEKSFLGG</sequence>
<reference evidence="1 2" key="1">
    <citation type="journal article" date="2014" name="Am. J. Bot.">
        <title>Genome assembly and annotation for red clover (Trifolium pratense; Fabaceae).</title>
        <authorList>
            <person name="Istvanek J."/>
            <person name="Jaros M."/>
            <person name="Krenek A."/>
            <person name="Repkova J."/>
        </authorList>
    </citation>
    <scope>NUCLEOTIDE SEQUENCE [LARGE SCALE GENOMIC DNA]</scope>
    <source>
        <strain evidence="2">cv. Tatra</strain>
        <tissue evidence="1">Young leaves</tissue>
    </source>
</reference>
<evidence type="ECO:0000313" key="1">
    <source>
        <dbReference type="EMBL" id="PNX66307.1"/>
    </source>
</evidence>
<gene>
    <name evidence="1" type="ORF">L195_g062999</name>
</gene>
<comment type="caution">
    <text evidence="1">The sequence shown here is derived from an EMBL/GenBank/DDBJ whole genome shotgun (WGS) entry which is preliminary data.</text>
</comment>
<accession>A0A2K3KJ42</accession>
<organism evidence="1 2">
    <name type="scientific">Trifolium pratense</name>
    <name type="common">Red clover</name>
    <dbReference type="NCBI Taxonomy" id="57577"/>
    <lineage>
        <taxon>Eukaryota</taxon>
        <taxon>Viridiplantae</taxon>
        <taxon>Streptophyta</taxon>
        <taxon>Embryophyta</taxon>
        <taxon>Tracheophyta</taxon>
        <taxon>Spermatophyta</taxon>
        <taxon>Magnoliopsida</taxon>
        <taxon>eudicotyledons</taxon>
        <taxon>Gunneridae</taxon>
        <taxon>Pentapetalae</taxon>
        <taxon>rosids</taxon>
        <taxon>fabids</taxon>
        <taxon>Fabales</taxon>
        <taxon>Fabaceae</taxon>
        <taxon>Papilionoideae</taxon>
        <taxon>50 kb inversion clade</taxon>
        <taxon>NPAAA clade</taxon>
        <taxon>Hologalegina</taxon>
        <taxon>IRL clade</taxon>
        <taxon>Trifolieae</taxon>
        <taxon>Trifolium</taxon>
    </lineage>
</organism>